<organism evidence="1 2">
    <name type="scientific">Peiella sedimenti</name>
    <dbReference type="NCBI Taxonomy" id="3061083"/>
    <lineage>
        <taxon>Bacteria</taxon>
        <taxon>Pseudomonadati</taxon>
        <taxon>Pseudomonadota</taxon>
        <taxon>Alphaproteobacteria</taxon>
        <taxon>Caulobacterales</taxon>
        <taxon>Caulobacteraceae</taxon>
        <taxon>Peiella</taxon>
    </lineage>
</organism>
<dbReference type="RefSeq" id="WP_302108828.1">
    <property type="nucleotide sequence ID" value="NZ_JAUKTR010000001.1"/>
</dbReference>
<sequence length="152" mass="16588">MAARSIQELEAVWKNLEGVKRMSDRVVGVGPFGIGLDGLLTWVPWAGDLYTVGMGGWLLTQSVRAKAAPATVLRMAAYLAADTATAVVPFLGAVVDTLFPGHLMAAKALQKDIESTHWVEMSERDARDRGLFEQHSHEARAQKKRRVVYLGG</sequence>
<dbReference type="InterPro" id="IPR025187">
    <property type="entry name" value="DUF4112"/>
</dbReference>
<dbReference type="Pfam" id="PF13430">
    <property type="entry name" value="DUF4112"/>
    <property type="match status" value="1"/>
</dbReference>
<evidence type="ECO:0000313" key="2">
    <source>
        <dbReference type="Proteomes" id="UP001169063"/>
    </source>
</evidence>
<accession>A0ABT8SIK6</accession>
<name>A0ABT8SIK6_9CAUL</name>
<gene>
    <name evidence="1" type="ORF">Q0812_03115</name>
</gene>
<proteinExistence type="predicted"/>
<protein>
    <submittedName>
        <fullName evidence="1">DUF4112 domain-containing protein</fullName>
    </submittedName>
</protein>
<keyword evidence="2" id="KW-1185">Reference proteome</keyword>
<reference evidence="1" key="1">
    <citation type="submission" date="2023-07" db="EMBL/GenBank/DDBJ databases">
        <title>Brevundimonas soil sp. nov., isolated from the soil of chemical plant.</title>
        <authorList>
            <person name="Wu N."/>
        </authorList>
    </citation>
    <scope>NUCLEOTIDE SEQUENCE</scope>
    <source>
        <strain evidence="1">XZ-24</strain>
    </source>
</reference>
<comment type="caution">
    <text evidence="1">The sequence shown here is derived from an EMBL/GenBank/DDBJ whole genome shotgun (WGS) entry which is preliminary data.</text>
</comment>
<dbReference type="Proteomes" id="UP001169063">
    <property type="component" value="Unassembled WGS sequence"/>
</dbReference>
<evidence type="ECO:0000313" key="1">
    <source>
        <dbReference type="EMBL" id="MDO1558415.1"/>
    </source>
</evidence>
<dbReference type="EMBL" id="JAUKTR010000001">
    <property type="protein sequence ID" value="MDO1558415.1"/>
    <property type="molecule type" value="Genomic_DNA"/>
</dbReference>